<proteinExistence type="predicted"/>
<dbReference type="Proteomes" id="UP000183063">
    <property type="component" value="Unassembled WGS sequence"/>
</dbReference>
<dbReference type="OrthoDB" id="9801450at2"/>
<evidence type="ECO:0000313" key="1">
    <source>
        <dbReference type="EMBL" id="SEI22643.1"/>
    </source>
</evidence>
<dbReference type="PANTHER" id="PTHR36455:SF1">
    <property type="entry name" value="BLR8292 PROTEIN"/>
    <property type="match status" value="1"/>
</dbReference>
<dbReference type="InterPro" id="IPR008878">
    <property type="entry name" value="Transposase_IS66_Orf2"/>
</dbReference>
<name>A0A1K0JQ49_9HYPH</name>
<dbReference type="EMBL" id="FNXB01000141">
    <property type="protein sequence ID" value="SEI22643.1"/>
    <property type="molecule type" value="Genomic_DNA"/>
</dbReference>
<evidence type="ECO:0000313" key="2">
    <source>
        <dbReference type="Proteomes" id="UP000183063"/>
    </source>
</evidence>
<dbReference type="NCBIfam" id="NF033819">
    <property type="entry name" value="IS66_TnpB"/>
    <property type="match status" value="1"/>
</dbReference>
<dbReference type="PANTHER" id="PTHR36455">
    <property type="match status" value="1"/>
</dbReference>
<organism evidence="1 2">
    <name type="scientific">Rhizobium tibeticum</name>
    <dbReference type="NCBI Taxonomy" id="501024"/>
    <lineage>
        <taxon>Bacteria</taxon>
        <taxon>Pseudomonadati</taxon>
        <taxon>Pseudomonadota</taxon>
        <taxon>Alphaproteobacteria</taxon>
        <taxon>Hyphomicrobiales</taxon>
        <taxon>Rhizobiaceae</taxon>
        <taxon>Rhizobium/Agrobacterium group</taxon>
        <taxon>Rhizobium</taxon>
    </lineage>
</organism>
<dbReference type="Pfam" id="PF05717">
    <property type="entry name" value="TnpB_IS66"/>
    <property type="match status" value="1"/>
</dbReference>
<reference evidence="2" key="1">
    <citation type="submission" date="2016-10" db="EMBL/GenBank/DDBJ databases">
        <authorList>
            <person name="Wibberg D."/>
        </authorList>
    </citation>
    <scope>NUCLEOTIDE SEQUENCE [LARGE SCALE GENOMIC DNA]</scope>
</reference>
<protein>
    <submittedName>
        <fullName evidence="1">Transposase</fullName>
    </submittedName>
</protein>
<sequence>MIALPSGQNVRVWIATGYTDMRCGFPSLALRVQEVLKLNPLDGNLFVFRGRSGSLIKVIWSDGQGSCLFTKKLDRGRFVWPSAEGGAVAISPAQLSYLLSGIDWRNPQETWRPTKVG</sequence>
<dbReference type="AlphaFoldDB" id="A0A1K0JQ49"/>
<dbReference type="RefSeq" id="WP_072382370.1">
    <property type="nucleotide sequence ID" value="NZ_FNXB01000141.1"/>
</dbReference>
<gene>
    <name evidence="1" type="ORF">RTCCBAU85039_6888</name>
</gene>
<accession>A0A1K0JQ49</accession>
<dbReference type="STRING" id="501024.RTCCBAU85039_6888"/>